<gene>
    <name evidence="1" type="ORF">AOQ84DRAFT_383945</name>
</gene>
<dbReference type="PANTHER" id="PTHR37489:SF1">
    <property type="entry name" value="DUF3500 DOMAIN-CONTAINING PROTEIN"/>
    <property type="match status" value="1"/>
</dbReference>
<dbReference type="AlphaFoldDB" id="A0A8E2EMA2"/>
<keyword evidence="2" id="KW-1185">Reference proteome</keyword>
<dbReference type="Pfam" id="PF12006">
    <property type="entry name" value="DUF3500"/>
    <property type="match status" value="1"/>
</dbReference>
<dbReference type="InterPro" id="IPR021889">
    <property type="entry name" value="DUF3500"/>
</dbReference>
<evidence type="ECO:0000313" key="2">
    <source>
        <dbReference type="Proteomes" id="UP000250140"/>
    </source>
</evidence>
<organism evidence="1 2">
    <name type="scientific">Glonium stellatum</name>
    <dbReference type="NCBI Taxonomy" id="574774"/>
    <lineage>
        <taxon>Eukaryota</taxon>
        <taxon>Fungi</taxon>
        <taxon>Dikarya</taxon>
        <taxon>Ascomycota</taxon>
        <taxon>Pezizomycotina</taxon>
        <taxon>Dothideomycetes</taxon>
        <taxon>Pleosporomycetidae</taxon>
        <taxon>Gloniales</taxon>
        <taxon>Gloniaceae</taxon>
        <taxon>Glonium</taxon>
    </lineage>
</organism>
<name>A0A8E2EMA2_9PEZI</name>
<dbReference type="PANTHER" id="PTHR37489">
    <property type="entry name" value="DUF3500 DOMAIN-CONTAINING PROTEIN"/>
    <property type="match status" value="1"/>
</dbReference>
<accession>A0A8E2EMA2</accession>
<evidence type="ECO:0000313" key="1">
    <source>
        <dbReference type="EMBL" id="OCL01269.1"/>
    </source>
</evidence>
<sequence length="103" mass="11400">MLYTPLWKRCSPYMVMGKFLDVCKMDSSPTSRVPNLEKLLGYTSFVDHICLAVVVKGCRIVIGPAFMGAEPDRIAEGPHAGLRLFKTEELLSSKLMQSLPPGL</sequence>
<proteinExistence type="predicted"/>
<dbReference type="EMBL" id="KV751160">
    <property type="protein sequence ID" value="OCL01269.1"/>
    <property type="molecule type" value="Genomic_DNA"/>
</dbReference>
<dbReference type="Proteomes" id="UP000250140">
    <property type="component" value="Unassembled WGS sequence"/>
</dbReference>
<dbReference type="OrthoDB" id="4539697at2759"/>
<protein>
    <submittedName>
        <fullName evidence="1">Uncharacterized protein</fullName>
    </submittedName>
</protein>
<reference evidence="1 2" key="1">
    <citation type="journal article" date="2016" name="Nat. Commun.">
        <title>Ectomycorrhizal ecology is imprinted in the genome of the dominant symbiotic fungus Cenococcum geophilum.</title>
        <authorList>
            <consortium name="DOE Joint Genome Institute"/>
            <person name="Peter M."/>
            <person name="Kohler A."/>
            <person name="Ohm R.A."/>
            <person name="Kuo A."/>
            <person name="Krutzmann J."/>
            <person name="Morin E."/>
            <person name="Arend M."/>
            <person name="Barry K.W."/>
            <person name="Binder M."/>
            <person name="Choi C."/>
            <person name="Clum A."/>
            <person name="Copeland A."/>
            <person name="Grisel N."/>
            <person name="Haridas S."/>
            <person name="Kipfer T."/>
            <person name="LaButti K."/>
            <person name="Lindquist E."/>
            <person name="Lipzen A."/>
            <person name="Maire R."/>
            <person name="Meier B."/>
            <person name="Mihaltcheva S."/>
            <person name="Molinier V."/>
            <person name="Murat C."/>
            <person name="Poggeler S."/>
            <person name="Quandt C.A."/>
            <person name="Sperisen C."/>
            <person name="Tritt A."/>
            <person name="Tisserant E."/>
            <person name="Crous P.W."/>
            <person name="Henrissat B."/>
            <person name="Nehls U."/>
            <person name="Egli S."/>
            <person name="Spatafora J.W."/>
            <person name="Grigoriev I.V."/>
            <person name="Martin F.M."/>
        </authorList>
    </citation>
    <scope>NUCLEOTIDE SEQUENCE [LARGE SCALE GENOMIC DNA]</scope>
    <source>
        <strain evidence="1 2">CBS 207.34</strain>
    </source>
</reference>